<evidence type="ECO:0000313" key="3">
    <source>
        <dbReference type="Proteomes" id="UP001254759"/>
    </source>
</evidence>
<dbReference type="RefSeq" id="WP_310096403.1">
    <property type="nucleotide sequence ID" value="NZ_JAVDTT010000008.1"/>
</dbReference>
<protein>
    <submittedName>
        <fullName evidence="2">Glycosyltransferase involved in cell wall biosynthesis</fullName>
    </submittedName>
</protein>
<dbReference type="SUPFAM" id="SSF53756">
    <property type="entry name" value="UDP-Glycosyltransferase/glycogen phosphorylase"/>
    <property type="match status" value="1"/>
</dbReference>
<sequence length="371" mass="41356">MKSSNIKRVLFITRKYPPSVGGMETYSKCLFDAFNQANAEVDLHKPAHDHLGRPTLRQITAFFFSTCWLLLMKARRYDAILLGDYAIASLGLVAKMATFGRVRTVVSLHGNDLYFMRKQSMLANVYRLISRVIVASRCLDAAIANSHAIREEALLHAISPVFVVPLATQLQNIQPSDGQARNLQLLFTGRLIRYKGLSWFIREVWPHLDQRYELLVAGQIWDEAEHAVLRGQPRVRYLGTVAYENLPALRSSVMACIMPNIPPAPTEQDEGFGLVALEAPAVGTPMVASRCGGIPDAIADGITGFLLPPLDAHAWINQLNSIACWSEAERQSFAIGARKHLAENYNWQLVATRTLAVLRDEPRQPECILAP</sequence>
<dbReference type="Proteomes" id="UP001254759">
    <property type="component" value="Unassembled WGS sequence"/>
</dbReference>
<evidence type="ECO:0000313" key="2">
    <source>
        <dbReference type="EMBL" id="MDR6843316.1"/>
    </source>
</evidence>
<dbReference type="CDD" id="cd03801">
    <property type="entry name" value="GT4_PimA-like"/>
    <property type="match status" value="1"/>
</dbReference>
<dbReference type="Pfam" id="PF13692">
    <property type="entry name" value="Glyco_trans_1_4"/>
    <property type="match status" value="1"/>
</dbReference>
<dbReference type="PANTHER" id="PTHR45947:SF3">
    <property type="entry name" value="SULFOQUINOVOSYL TRANSFERASE SQD2"/>
    <property type="match status" value="1"/>
</dbReference>
<proteinExistence type="predicted"/>
<dbReference type="PANTHER" id="PTHR45947">
    <property type="entry name" value="SULFOQUINOVOSYL TRANSFERASE SQD2"/>
    <property type="match status" value="1"/>
</dbReference>
<evidence type="ECO:0000259" key="1">
    <source>
        <dbReference type="Pfam" id="PF13439"/>
    </source>
</evidence>
<organism evidence="2 3">
    <name type="scientific">Pseudoxanthomonas sacheonensis</name>
    <dbReference type="NCBI Taxonomy" id="443615"/>
    <lineage>
        <taxon>Bacteria</taxon>
        <taxon>Pseudomonadati</taxon>
        <taxon>Pseudomonadota</taxon>
        <taxon>Gammaproteobacteria</taxon>
        <taxon>Lysobacterales</taxon>
        <taxon>Lysobacteraceae</taxon>
        <taxon>Pseudoxanthomonas</taxon>
    </lineage>
</organism>
<dbReference type="InterPro" id="IPR028098">
    <property type="entry name" value="Glyco_trans_4-like_N"/>
</dbReference>
<gene>
    <name evidence="2" type="ORF">J2W94_003631</name>
</gene>
<name>A0ABU1RX17_9GAMM</name>
<feature type="domain" description="Glycosyltransferase subfamily 4-like N-terminal" evidence="1">
    <location>
        <begin position="20"/>
        <end position="165"/>
    </location>
</feature>
<accession>A0ABU1RX17</accession>
<dbReference type="Pfam" id="PF13439">
    <property type="entry name" value="Glyco_transf_4"/>
    <property type="match status" value="1"/>
</dbReference>
<keyword evidence="3" id="KW-1185">Reference proteome</keyword>
<comment type="caution">
    <text evidence="2">The sequence shown here is derived from an EMBL/GenBank/DDBJ whole genome shotgun (WGS) entry which is preliminary data.</text>
</comment>
<dbReference type="EMBL" id="JAVDTT010000008">
    <property type="protein sequence ID" value="MDR6843316.1"/>
    <property type="molecule type" value="Genomic_DNA"/>
</dbReference>
<reference evidence="2 3" key="1">
    <citation type="submission" date="2023-07" db="EMBL/GenBank/DDBJ databases">
        <title>Sorghum-associated microbial communities from plants grown in Nebraska, USA.</title>
        <authorList>
            <person name="Schachtman D."/>
        </authorList>
    </citation>
    <scope>NUCLEOTIDE SEQUENCE [LARGE SCALE GENOMIC DNA]</scope>
    <source>
        <strain evidence="2 3">BE107</strain>
    </source>
</reference>
<dbReference type="Gene3D" id="3.40.50.2000">
    <property type="entry name" value="Glycogen Phosphorylase B"/>
    <property type="match status" value="2"/>
</dbReference>
<dbReference type="InterPro" id="IPR050194">
    <property type="entry name" value="Glycosyltransferase_grp1"/>
</dbReference>